<feature type="compositionally biased region" description="Basic residues" evidence="1">
    <location>
        <begin position="332"/>
        <end position="351"/>
    </location>
</feature>
<dbReference type="Proteomes" id="UP000515129">
    <property type="component" value="Chromosome 3"/>
</dbReference>
<feature type="region of interest" description="Disordered" evidence="1">
    <location>
        <begin position="269"/>
        <end position="375"/>
    </location>
</feature>
<evidence type="ECO:0000313" key="2">
    <source>
        <dbReference type="Proteomes" id="UP000515129"/>
    </source>
</evidence>
<sequence>MDPLKQLRESVDRSVGCRPSPLKTHSLEGLDLGKRPGWCGITSRSKSLNMSESPYISKPNSPDRPEPGSRHHGTRTGGTSSHGSYSVALPPINGLPSVAHHRPTDDSDYHMETDDVLTQTKNRLKKADCVLGDRTHAEDILTSCGESYLSDTLSKDSSCLPQDYSAAAYTLRSSSSASIETLSSECTGAKKTSPRSVEYISSADDSDVIEVPVSSSRCKTPPSCCFRTHSVIVHERRRGNSSVKRDAAMDRPPEHVNDVCALDEAGLEARDGKAGSESKSLLSWMESPVSPEDSDQDTDAASPRNFPSTSDAENTRVFKSPQSRASSSASNRQRKTPASKNRKRAKPRPKRAPPVGKSAKRPRRKPCCSGPSPMFSAQEPEIKLKYAKHKEEKRDSRPDGFAPYVHMELSSCTIVSFREDDVYSAKKGAGGPGGRPEDVLSAAGPCWLRRQVTGQAFLLSVWKSGQC</sequence>
<dbReference type="KEGG" id="caua:113052993"/>
<evidence type="ECO:0000313" key="5">
    <source>
        <dbReference type="RefSeq" id="XP_026073366.1"/>
    </source>
</evidence>
<dbReference type="RefSeq" id="XP_026073366.1">
    <property type="nucleotide sequence ID" value="XM_026217581.1"/>
</dbReference>
<organism evidence="2 3">
    <name type="scientific">Carassius auratus</name>
    <name type="common">Goldfish</name>
    <dbReference type="NCBI Taxonomy" id="7957"/>
    <lineage>
        <taxon>Eukaryota</taxon>
        <taxon>Metazoa</taxon>
        <taxon>Chordata</taxon>
        <taxon>Craniata</taxon>
        <taxon>Vertebrata</taxon>
        <taxon>Euteleostomi</taxon>
        <taxon>Actinopterygii</taxon>
        <taxon>Neopterygii</taxon>
        <taxon>Teleostei</taxon>
        <taxon>Ostariophysi</taxon>
        <taxon>Cypriniformes</taxon>
        <taxon>Cyprinidae</taxon>
        <taxon>Cyprininae</taxon>
        <taxon>Carassius</taxon>
    </lineage>
</organism>
<name>A0A6P6KPI2_CARAU</name>
<protein>
    <submittedName>
        <fullName evidence="3 4">Uncharacterized protein LOC113052993</fullName>
    </submittedName>
</protein>
<gene>
    <name evidence="3 4 5" type="primary">LOC113052993</name>
</gene>
<evidence type="ECO:0000313" key="3">
    <source>
        <dbReference type="RefSeq" id="XP_026073351.1"/>
    </source>
</evidence>
<dbReference type="OrthoDB" id="10382464at2759"/>
<feature type="region of interest" description="Disordered" evidence="1">
    <location>
        <begin position="1"/>
        <end position="110"/>
    </location>
</feature>
<feature type="region of interest" description="Disordered" evidence="1">
    <location>
        <begin position="236"/>
        <end position="255"/>
    </location>
</feature>
<feature type="compositionally biased region" description="Low complexity" evidence="1">
    <location>
        <begin position="320"/>
        <end position="331"/>
    </location>
</feature>
<dbReference type="RefSeq" id="XP_026073360.1">
    <property type="nucleotide sequence ID" value="XM_026217575.1"/>
</dbReference>
<keyword evidence="2" id="KW-1185">Reference proteome</keyword>
<accession>A0A6P6KPI2</accession>
<evidence type="ECO:0000256" key="1">
    <source>
        <dbReference type="SAM" id="MobiDB-lite"/>
    </source>
</evidence>
<feature type="compositionally biased region" description="Polar residues" evidence="1">
    <location>
        <begin position="42"/>
        <end position="60"/>
    </location>
</feature>
<reference evidence="3 4" key="1">
    <citation type="submission" date="2025-04" db="UniProtKB">
        <authorList>
            <consortium name="RefSeq"/>
        </authorList>
    </citation>
    <scope>IDENTIFICATION</scope>
    <source>
        <strain evidence="3 4">Wakin</strain>
        <tissue evidence="3 4">Muscle</tissue>
    </source>
</reference>
<evidence type="ECO:0000313" key="4">
    <source>
        <dbReference type="RefSeq" id="XP_026073360.1"/>
    </source>
</evidence>
<feature type="compositionally biased region" description="Basic and acidic residues" evidence="1">
    <location>
        <begin position="25"/>
        <end position="34"/>
    </location>
</feature>
<feature type="compositionally biased region" description="Basic and acidic residues" evidence="1">
    <location>
        <begin position="243"/>
        <end position="255"/>
    </location>
</feature>
<dbReference type="RefSeq" id="XP_026073351.1">
    <property type="nucleotide sequence ID" value="XM_026217566.1"/>
</dbReference>
<proteinExistence type="predicted"/>
<feature type="compositionally biased region" description="Basic and acidic residues" evidence="1">
    <location>
        <begin position="1"/>
        <end position="12"/>
    </location>
</feature>
<dbReference type="AlphaFoldDB" id="A0A6P6KPI2"/>
<dbReference type="GeneID" id="113052993"/>